<accession>A0AAJ0HWI6</accession>
<evidence type="ECO:0000313" key="2">
    <source>
        <dbReference type="EMBL" id="KAK3364211.1"/>
    </source>
</evidence>
<sequence length="121" mass="13783">MATSRHRHQSSLEGIIDFSSIAQPLLAKAQQRTEAINRFYHVVKHFEVAGPLVHKRDGYNRPALIRLTFEYARSPASQDRFLSAFFQRSPLGCSMAIVSTLMTMMLSLISALYFLLLLRIL</sequence>
<evidence type="ECO:0000256" key="1">
    <source>
        <dbReference type="SAM" id="Phobius"/>
    </source>
</evidence>
<evidence type="ECO:0000313" key="3">
    <source>
        <dbReference type="Proteomes" id="UP001275084"/>
    </source>
</evidence>
<dbReference type="AlphaFoldDB" id="A0AAJ0HWI6"/>
<feature type="transmembrane region" description="Helical" evidence="1">
    <location>
        <begin position="95"/>
        <end position="118"/>
    </location>
</feature>
<reference evidence="2" key="2">
    <citation type="submission" date="2023-06" db="EMBL/GenBank/DDBJ databases">
        <authorList>
            <consortium name="Lawrence Berkeley National Laboratory"/>
            <person name="Haridas S."/>
            <person name="Hensen N."/>
            <person name="Bonometti L."/>
            <person name="Westerberg I."/>
            <person name="Brannstrom I.O."/>
            <person name="Guillou S."/>
            <person name="Cros-Aarteil S."/>
            <person name="Calhoun S."/>
            <person name="Kuo A."/>
            <person name="Mondo S."/>
            <person name="Pangilinan J."/>
            <person name="Riley R."/>
            <person name="Labutti K."/>
            <person name="Andreopoulos B."/>
            <person name="Lipzen A."/>
            <person name="Chen C."/>
            <person name="Yanf M."/>
            <person name="Daum C."/>
            <person name="Ng V."/>
            <person name="Clum A."/>
            <person name="Steindorff A."/>
            <person name="Ohm R."/>
            <person name="Martin F."/>
            <person name="Silar P."/>
            <person name="Natvig D."/>
            <person name="Lalanne C."/>
            <person name="Gautier V."/>
            <person name="Ament-Velasquez S.L."/>
            <person name="Kruys A."/>
            <person name="Hutchinson M.I."/>
            <person name="Powell A.J."/>
            <person name="Barry K."/>
            <person name="Miller A.N."/>
            <person name="Grigoriev I.V."/>
            <person name="Debuchy R."/>
            <person name="Gladieux P."/>
            <person name="Thoren M.H."/>
            <person name="Johannesson H."/>
        </authorList>
    </citation>
    <scope>NUCLEOTIDE SEQUENCE</scope>
    <source>
        <strain evidence="2">CBS 955.72</strain>
    </source>
</reference>
<proteinExistence type="predicted"/>
<dbReference type="Proteomes" id="UP001275084">
    <property type="component" value="Unassembled WGS sequence"/>
</dbReference>
<keyword evidence="1" id="KW-1133">Transmembrane helix</keyword>
<keyword evidence="3" id="KW-1185">Reference proteome</keyword>
<reference evidence="2" key="1">
    <citation type="journal article" date="2023" name="Mol. Phylogenet. Evol.">
        <title>Genome-scale phylogeny and comparative genomics of the fungal order Sordariales.</title>
        <authorList>
            <person name="Hensen N."/>
            <person name="Bonometti L."/>
            <person name="Westerberg I."/>
            <person name="Brannstrom I.O."/>
            <person name="Guillou S."/>
            <person name="Cros-Aarteil S."/>
            <person name="Calhoun S."/>
            <person name="Haridas S."/>
            <person name="Kuo A."/>
            <person name="Mondo S."/>
            <person name="Pangilinan J."/>
            <person name="Riley R."/>
            <person name="LaButti K."/>
            <person name="Andreopoulos B."/>
            <person name="Lipzen A."/>
            <person name="Chen C."/>
            <person name="Yan M."/>
            <person name="Daum C."/>
            <person name="Ng V."/>
            <person name="Clum A."/>
            <person name="Steindorff A."/>
            <person name="Ohm R.A."/>
            <person name="Martin F."/>
            <person name="Silar P."/>
            <person name="Natvig D.O."/>
            <person name="Lalanne C."/>
            <person name="Gautier V."/>
            <person name="Ament-Velasquez S.L."/>
            <person name="Kruys A."/>
            <person name="Hutchinson M.I."/>
            <person name="Powell A.J."/>
            <person name="Barry K."/>
            <person name="Miller A.N."/>
            <person name="Grigoriev I.V."/>
            <person name="Debuchy R."/>
            <person name="Gladieux P."/>
            <person name="Hiltunen Thoren M."/>
            <person name="Johannesson H."/>
        </authorList>
    </citation>
    <scope>NUCLEOTIDE SEQUENCE</scope>
    <source>
        <strain evidence="2">CBS 955.72</strain>
    </source>
</reference>
<protein>
    <submittedName>
        <fullName evidence="2">Uncharacterized protein</fullName>
    </submittedName>
</protein>
<keyword evidence="1" id="KW-0812">Transmembrane</keyword>
<name>A0AAJ0HWI6_9PEZI</name>
<comment type="caution">
    <text evidence="2">The sequence shown here is derived from an EMBL/GenBank/DDBJ whole genome shotgun (WGS) entry which is preliminary data.</text>
</comment>
<organism evidence="2 3">
    <name type="scientific">Lasiosphaeria hispida</name>
    <dbReference type="NCBI Taxonomy" id="260671"/>
    <lineage>
        <taxon>Eukaryota</taxon>
        <taxon>Fungi</taxon>
        <taxon>Dikarya</taxon>
        <taxon>Ascomycota</taxon>
        <taxon>Pezizomycotina</taxon>
        <taxon>Sordariomycetes</taxon>
        <taxon>Sordariomycetidae</taxon>
        <taxon>Sordariales</taxon>
        <taxon>Lasiosphaeriaceae</taxon>
        <taxon>Lasiosphaeria</taxon>
    </lineage>
</organism>
<keyword evidence="1" id="KW-0472">Membrane</keyword>
<gene>
    <name evidence="2" type="ORF">B0T25DRAFT_470338</name>
</gene>
<dbReference type="EMBL" id="JAUIQD010000001">
    <property type="protein sequence ID" value="KAK3364211.1"/>
    <property type="molecule type" value="Genomic_DNA"/>
</dbReference>